<comment type="caution">
    <text evidence="2">The sequence shown here is derived from an EMBL/GenBank/DDBJ whole genome shotgun (WGS) entry which is preliminary data.</text>
</comment>
<feature type="region of interest" description="Disordered" evidence="1">
    <location>
        <begin position="16"/>
        <end position="72"/>
    </location>
</feature>
<reference evidence="2" key="1">
    <citation type="submission" date="2021-04" db="EMBL/GenBank/DDBJ databases">
        <authorList>
            <person name="Tunstrom K."/>
        </authorList>
    </citation>
    <scope>NUCLEOTIDE SEQUENCE</scope>
</reference>
<feature type="compositionally biased region" description="Low complexity" evidence="1">
    <location>
        <begin position="60"/>
        <end position="72"/>
    </location>
</feature>
<organism evidence="2 3">
    <name type="scientific">Parnassius apollo</name>
    <name type="common">Apollo butterfly</name>
    <name type="synonym">Papilio apollo</name>
    <dbReference type="NCBI Taxonomy" id="110799"/>
    <lineage>
        <taxon>Eukaryota</taxon>
        <taxon>Metazoa</taxon>
        <taxon>Ecdysozoa</taxon>
        <taxon>Arthropoda</taxon>
        <taxon>Hexapoda</taxon>
        <taxon>Insecta</taxon>
        <taxon>Pterygota</taxon>
        <taxon>Neoptera</taxon>
        <taxon>Endopterygota</taxon>
        <taxon>Lepidoptera</taxon>
        <taxon>Glossata</taxon>
        <taxon>Ditrysia</taxon>
        <taxon>Papilionoidea</taxon>
        <taxon>Papilionidae</taxon>
        <taxon>Parnassiinae</taxon>
        <taxon>Parnassini</taxon>
        <taxon>Parnassius</taxon>
        <taxon>Parnassius</taxon>
    </lineage>
</organism>
<evidence type="ECO:0000313" key="2">
    <source>
        <dbReference type="EMBL" id="CAG4967937.1"/>
    </source>
</evidence>
<feature type="compositionally biased region" description="Gly residues" evidence="1">
    <location>
        <begin position="25"/>
        <end position="59"/>
    </location>
</feature>
<evidence type="ECO:0000313" key="3">
    <source>
        <dbReference type="Proteomes" id="UP000691718"/>
    </source>
</evidence>
<gene>
    <name evidence="2" type="ORF">PAPOLLO_LOCUS7868</name>
</gene>
<sequence>MAIVFVAVSGMSAVPKSVGFEGKGRAGCHGGKGNGGGGNGNGGGGSGNGGGGSGNGGGESPSPSEAPTTSSS</sequence>
<dbReference type="Proteomes" id="UP000691718">
    <property type="component" value="Unassembled WGS sequence"/>
</dbReference>
<name>A0A8S3WNR7_PARAO</name>
<dbReference type="EMBL" id="CAJQZP010000547">
    <property type="protein sequence ID" value="CAG4967937.1"/>
    <property type="molecule type" value="Genomic_DNA"/>
</dbReference>
<proteinExistence type="predicted"/>
<protein>
    <submittedName>
        <fullName evidence="2">(apollo) hypothetical protein</fullName>
    </submittedName>
</protein>
<keyword evidence="3" id="KW-1185">Reference proteome</keyword>
<accession>A0A8S3WNR7</accession>
<dbReference type="AlphaFoldDB" id="A0A8S3WNR7"/>
<evidence type="ECO:0000256" key="1">
    <source>
        <dbReference type="SAM" id="MobiDB-lite"/>
    </source>
</evidence>